<dbReference type="PANTHER" id="PTHR48059:SF30">
    <property type="entry name" value="OS06G0587000 PROTEIN"/>
    <property type="match status" value="1"/>
</dbReference>
<gene>
    <name evidence="7" type="ORF">HHK36_032367</name>
</gene>
<organism evidence="7 8">
    <name type="scientific">Tetracentron sinense</name>
    <name type="common">Spur-leaf</name>
    <dbReference type="NCBI Taxonomy" id="13715"/>
    <lineage>
        <taxon>Eukaryota</taxon>
        <taxon>Viridiplantae</taxon>
        <taxon>Streptophyta</taxon>
        <taxon>Embryophyta</taxon>
        <taxon>Tracheophyta</taxon>
        <taxon>Spermatophyta</taxon>
        <taxon>Magnoliopsida</taxon>
        <taxon>Trochodendrales</taxon>
        <taxon>Trochodendraceae</taxon>
        <taxon>Tetracentron</taxon>
    </lineage>
</organism>
<dbReference type="Proteomes" id="UP000655225">
    <property type="component" value="Unassembled WGS sequence"/>
</dbReference>
<dbReference type="OrthoDB" id="1939111at2759"/>
<proteinExistence type="predicted"/>
<evidence type="ECO:0000313" key="7">
    <source>
        <dbReference type="EMBL" id="KAF8369610.1"/>
    </source>
</evidence>
<dbReference type="OMA" id="MACINSL"/>
<reference evidence="7 8" key="1">
    <citation type="submission" date="2020-04" db="EMBL/GenBank/DDBJ databases">
        <title>Plant Genome Project.</title>
        <authorList>
            <person name="Zhang R.-G."/>
        </authorList>
    </citation>
    <scope>NUCLEOTIDE SEQUENCE [LARGE SCALE GENOMIC DNA]</scope>
    <source>
        <strain evidence="7">YNK0</strain>
        <tissue evidence="7">Leaf</tissue>
    </source>
</reference>
<dbReference type="FunFam" id="3.80.10.10:FF:000041">
    <property type="entry name" value="LRR receptor-like serine/threonine-protein kinase ERECTA"/>
    <property type="match status" value="1"/>
</dbReference>
<keyword evidence="5" id="KW-0325">Glycoprotein</keyword>
<evidence type="ECO:0000256" key="3">
    <source>
        <dbReference type="ARBA" id="ARBA00022729"/>
    </source>
</evidence>
<evidence type="ECO:0000256" key="5">
    <source>
        <dbReference type="ARBA" id="ARBA00023180"/>
    </source>
</evidence>
<keyword evidence="2" id="KW-0433">Leucine-rich repeat</keyword>
<evidence type="ECO:0000313" key="8">
    <source>
        <dbReference type="Proteomes" id="UP000655225"/>
    </source>
</evidence>
<feature type="domain" description="Disease resistance R13L4/SHOC-2-like LRR" evidence="6">
    <location>
        <begin position="3"/>
        <end position="78"/>
    </location>
</feature>
<sequence>MACINSLPYLRILDLIGNRISGTIPAEIGELKHLSVLNVADNLIFGNIPPSNVNLSRLMHLDLNNNRNTGQIPSSISYQELENAFRDKELLGFQGENGFSISLLSAGVFCSLKRTK</sequence>
<protein>
    <recommendedName>
        <fullName evidence="6">Disease resistance R13L4/SHOC-2-like LRR domain-containing protein</fullName>
    </recommendedName>
</protein>
<keyword evidence="3" id="KW-0732">Signal</keyword>
<dbReference type="PANTHER" id="PTHR48059">
    <property type="entry name" value="POLYGALACTURONASE INHIBITOR 1"/>
    <property type="match status" value="1"/>
</dbReference>
<dbReference type="InterPro" id="IPR051848">
    <property type="entry name" value="PGIP"/>
</dbReference>
<evidence type="ECO:0000259" key="6">
    <source>
        <dbReference type="Pfam" id="PF23598"/>
    </source>
</evidence>
<keyword evidence="4" id="KW-0677">Repeat</keyword>
<comment type="caution">
    <text evidence="7">The sequence shown here is derived from an EMBL/GenBank/DDBJ whole genome shotgun (WGS) entry which is preliminary data.</text>
</comment>
<name>A0A834Y5M2_TETSI</name>
<evidence type="ECO:0000256" key="2">
    <source>
        <dbReference type="ARBA" id="ARBA00022614"/>
    </source>
</evidence>
<evidence type="ECO:0000256" key="1">
    <source>
        <dbReference type="ARBA" id="ARBA00004196"/>
    </source>
</evidence>
<comment type="subcellular location">
    <subcellularLocation>
        <location evidence="1">Cell envelope</location>
    </subcellularLocation>
</comment>
<dbReference type="EMBL" id="JABCRI010000638">
    <property type="protein sequence ID" value="KAF8369610.1"/>
    <property type="molecule type" value="Genomic_DNA"/>
</dbReference>
<dbReference type="AlphaFoldDB" id="A0A834Y5M2"/>
<dbReference type="InterPro" id="IPR055414">
    <property type="entry name" value="LRR_R13L4/SHOC2-like"/>
</dbReference>
<dbReference type="InterPro" id="IPR032675">
    <property type="entry name" value="LRR_dom_sf"/>
</dbReference>
<evidence type="ECO:0000256" key="4">
    <source>
        <dbReference type="ARBA" id="ARBA00022737"/>
    </source>
</evidence>
<accession>A0A834Y5M2</accession>
<dbReference type="Gene3D" id="3.80.10.10">
    <property type="entry name" value="Ribonuclease Inhibitor"/>
    <property type="match status" value="1"/>
</dbReference>
<keyword evidence="8" id="KW-1185">Reference proteome</keyword>
<dbReference type="Pfam" id="PF23598">
    <property type="entry name" value="LRR_14"/>
    <property type="match status" value="1"/>
</dbReference>
<dbReference type="SUPFAM" id="SSF52058">
    <property type="entry name" value="L domain-like"/>
    <property type="match status" value="1"/>
</dbReference>